<comment type="caution">
    <text evidence="2">The sequence shown here is derived from an EMBL/GenBank/DDBJ whole genome shotgun (WGS) entry which is preliminary data.</text>
</comment>
<organism evidence="2 3">
    <name type="scientific">Candidatus Enterovibrio escicola</name>
    <dbReference type="NCBI Taxonomy" id="1927127"/>
    <lineage>
        <taxon>Bacteria</taxon>
        <taxon>Pseudomonadati</taxon>
        <taxon>Pseudomonadota</taxon>
        <taxon>Gammaproteobacteria</taxon>
        <taxon>Vibrionales</taxon>
        <taxon>Vibrionaceae</taxon>
        <taxon>Enterovibrio</taxon>
    </lineage>
</organism>
<keyword evidence="3" id="KW-1185">Reference proteome</keyword>
<dbReference type="AlphaFoldDB" id="A0A2A5T4L6"/>
<reference evidence="3" key="1">
    <citation type="submission" date="2017-04" db="EMBL/GenBank/DDBJ databases">
        <title>Genome evolution of the luminous symbionts of deep sea anglerfish.</title>
        <authorList>
            <person name="Hendry T.A."/>
        </authorList>
    </citation>
    <scope>NUCLEOTIDE SEQUENCE [LARGE SCALE GENOMIC DNA]</scope>
</reference>
<sequence length="63" mass="7544">MGVRKNMQPKVMQLWDSLILRNRFIIKPVFDQLKNISQIEHSRHRRCINFMANLLVGLITYAF</sequence>
<dbReference type="Proteomes" id="UP000219020">
    <property type="component" value="Unassembled WGS sequence"/>
</dbReference>
<evidence type="ECO:0000313" key="2">
    <source>
        <dbReference type="EMBL" id="PCS23091.1"/>
    </source>
</evidence>
<gene>
    <name evidence="2" type="ORF">BTN49_1085</name>
</gene>
<name>A0A2A5T4L6_9GAMM</name>
<feature type="domain" description="Transposase DDE" evidence="1">
    <location>
        <begin position="3"/>
        <end position="46"/>
    </location>
</feature>
<evidence type="ECO:0000313" key="3">
    <source>
        <dbReference type="Proteomes" id="UP000219020"/>
    </source>
</evidence>
<dbReference type="Pfam" id="PF13612">
    <property type="entry name" value="DDE_Tnp_1_3"/>
    <property type="match status" value="1"/>
</dbReference>
<proteinExistence type="predicted"/>
<accession>A0A2A5T4L6</accession>
<dbReference type="InterPro" id="IPR025668">
    <property type="entry name" value="Tnp_DDE_dom"/>
</dbReference>
<dbReference type="EMBL" id="NBYY01000011">
    <property type="protein sequence ID" value="PCS23091.1"/>
    <property type="molecule type" value="Genomic_DNA"/>
</dbReference>
<evidence type="ECO:0000259" key="1">
    <source>
        <dbReference type="Pfam" id="PF13612"/>
    </source>
</evidence>
<protein>
    <recommendedName>
        <fullName evidence="1">Transposase DDE domain-containing protein</fullName>
    </recommendedName>
</protein>